<organism evidence="2 3">
    <name type="scientific">Tanacetum coccineum</name>
    <dbReference type="NCBI Taxonomy" id="301880"/>
    <lineage>
        <taxon>Eukaryota</taxon>
        <taxon>Viridiplantae</taxon>
        <taxon>Streptophyta</taxon>
        <taxon>Embryophyta</taxon>
        <taxon>Tracheophyta</taxon>
        <taxon>Spermatophyta</taxon>
        <taxon>Magnoliopsida</taxon>
        <taxon>eudicotyledons</taxon>
        <taxon>Gunneridae</taxon>
        <taxon>Pentapetalae</taxon>
        <taxon>asterids</taxon>
        <taxon>campanulids</taxon>
        <taxon>Asterales</taxon>
        <taxon>Asteraceae</taxon>
        <taxon>Asteroideae</taxon>
        <taxon>Anthemideae</taxon>
        <taxon>Anthemidinae</taxon>
        <taxon>Tanacetum</taxon>
    </lineage>
</organism>
<feature type="compositionally biased region" description="Basic and acidic residues" evidence="1">
    <location>
        <begin position="1"/>
        <end position="19"/>
    </location>
</feature>
<dbReference type="Proteomes" id="UP001151760">
    <property type="component" value="Unassembled WGS sequence"/>
</dbReference>
<sequence length="173" mass="20198">MSHEKVAEEMTDTHSDTKSRPTGTLEESTQSKPLTKFTYITEKGENVKLSNMTQEKSIQLIIVVQDVSWVDYHLSRIRKKLDALHKIEQELELDLSKPLEEQDPIIKLDLLIKKKRKHVDDLHDYFRATKRYKKFVQYGNFQAGIILNEPTLGMILFNTNKDKISTKLKILKN</sequence>
<evidence type="ECO:0000256" key="1">
    <source>
        <dbReference type="SAM" id="MobiDB-lite"/>
    </source>
</evidence>
<gene>
    <name evidence="2" type="ORF">Tco_0625040</name>
</gene>
<keyword evidence="3" id="KW-1185">Reference proteome</keyword>
<accession>A0ABQ4WFM6</accession>
<reference evidence="2" key="1">
    <citation type="journal article" date="2022" name="Int. J. Mol. Sci.">
        <title>Draft Genome of Tanacetum Coccineum: Genomic Comparison of Closely Related Tanacetum-Family Plants.</title>
        <authorList>
            <person name="Yamashiro T."/>
            <person name="Shiraishi A."/>
            <person name="Nakayama K."/>
            <person name="Satake H."/>
        </authorList>
    </citation>
    <scope>NUCLEOTIDE SEQUENCE</scope>
</reference>
<evidence type="ECO:0000313" key="2">
    <source>
        <dbReference type="EMBL" id="GJS51678.1"/>
    </source>
</evidence>
<feature type="region of interest" description="Disordered" evidence="1">
    <location>
        <begin position="1"/>
        <end position="31"/>
    </location>
</feature>
<feature type="compositionally biased region" description="Polar residues" evidence="1">
    <location>
        <begin position="20"/>
        <end position="31"/>
    </location>
</feature>
<reference evidence="2" key="2">
    <citation type="submission" date="2022-01" db="EMBL/GenBank/DDBJ databases">
        <authorList>
            <person name="Yamashiro T."/>
            <person name="Shiraishi A."/>
            <person name="Satake H."/>
            <person name="Nakayama K."/>
        </authorList>
    </citation>
    <scope>NUCLEOTIDE SEQUENCE</scope>
</reference>
<comment type="caution">
    <text evidence="2">The sequence shown here is derived from an EMBL/GenBank/DDBJ whole genome shotgun (WGS) entry which is preliminary data.</text>
</comment>
<proteinExistence type="predicted"/>
<dbReference type="EMBL" id="BQNB010008602">
    <property type="protein sequence ID" value="GJS51678.1"/>
    <property type="molecule type" value="Genomic_DNA"/>
</dbReference>
<protein>
    <submittedName>
        <fullName evidence="2">Uncharacterized protein</fullName>
    </submittedName>
</protein>
<name>A0ABQ4WFM6_9ASTR</name>
<evidence type="ECO:0000313" key="3">
    <source>
        <dbReference type="Proteomes" id="UP001151760"/>
    </source>
</evidence>